<evidence type="ECO:0000256" key="1">
    <source>
        <dbReference type="ARBA" id="ARBA00013134"/>
    </source>
</evidence>
<dbReference type="SUPFAM" id="SSF52317">
    <property type="entry name" value="Class I glutamine amidotransferase-like"/>
    <property type="match status" value="1"/>
</dbReference>
<evidence type="ECO:0000256" key="5">
    <source>
        <dbReference type="ARBA" id="ARBA00048082"/>
    </source>
</evidence>
<dbReference type="PANTHER" id="PTHR48094">
    <property type="entry name" value="PROTEIN/NUCLEIC ACID DEGLYCASE DJ-1-RELATED"/>
    <property type="match status" value="1"/>
</dbReference>
<evidence type="ECO:0000313" key="8">
    <source>
        <dbReference type="Proteomes" id="UP000799324"/>
    </source>
</evidence>
<name>A0A6A6TI79_9PLEO</name>
<dbReference type="OrthoDB" id="543156at2759"/>
<reference evidence="7" key="1">
    <citation type="journal article" date="2020" name="Stud. Mycol.">
        <title>101 Dothideomycetes genomes: a test case for predicting lifestyles and emergence of pathogens.</title>
        <authorList>
            <person name="Haridas S."/>
            <person name="Albert R."/>
            <person name="Binder M."/>
            <person name="Bloem J."/>
            <person name="Labutti K."/>
            <person name="Salamov A."/>
            <person name="Andreopoulos B."/>
            <person name="Baker S."/>
            <person name="Barry K."/>
            <person name="Bills G."/>
            <person name="Bluhm B."/>
            <person name="Cannon C."/>
            <person name="Castanera R."/>
            <person name="Culley D."/>
            <person name="Daum C."/>
            <person name="Ezra D."/>
            <person name="Gonzalez J."/>
            <person name="Henrissat B."/>
            <person name="Kuo A."/>
            <person name="Liang C."/>
            <person name="Lipzen A."/>
            <person name="Lutzoni F."/>
            <person name="Magnuson J."/>
            <person name="Mondo S."/>
            <person name="Nolan M."/>
            <person name="Ohm R."/>
            <person name="Pangilinan J."/>
            <person name="Park H.-J."/>
            <person name="Ramirez L."/>
            <person name="Alfaro M."/>
            <person name="Sun H."/>
            <person name="Tritt A."/>
            <person name="Yoshinaga Y."/>
            <person name="Zwiers L.-H."/>
            <person name="Turgeon B."/>
            <person name="Goodwin S."/>
            <person name="Spatafora J."/>
            <person name="Crous P."/>
            <person name="Grigoriev I."/>
        </authorList>
    </citation>
    <scope>NUCLEOTIDE SEQUENCE</scope>
    <source>
        <strain evidence="7">CBS 122681</strain>
    </source>
</reference>
<keyword evidence="3" id="KW-0456">Lyase</keyword>
<evidence type="ECO:0000256" key="3">
    <source>
        <dbReference type="ARBA" id="ARBA00023239"/>
    </source>
</evidence>
<dbReference type="Gene3D" id="3.40.50.880">
    <property type="match status" value="1"/>
</dbReference>
<dbReference type="InterPro" id="IPR002818">
    <property type="entry name" value="DJ-1/PfpI"/>
</dbReference>
<dbReference type="EMBL" id="MU004305">
    <property type="protein sequence ID" value="KAF2659719.1"/>
    <property type="molecule type" value="Genomic_DNA"/>
</dbReference>
<comment type="catalytic activity">
    <reaction evidence="5">
        <text>methylglyoxal + H2O = (R)-lactate + H(+)</text>
        <dbReference type="Rhea" id="RHEA:27754"/>
        <dbReference type="ChEBI" id="CHEBI:15377"/>
        <dbReference type="ChEBI" id="CHEBI:15378"/>
        <dbReference type="ChEBI" id="CHEBI:16004"/>
        <dbReference type="ChEBI" id="CHEBI:17158"/>
        <dbReference type="EC" id="4.2.1.130"/>
    </reaction>
</comment>
<keyword evidence="7" id="KW-0808">Transferase</keyword>
<evidence type="ECO:0000256" key="4">
    <source>
        <dbReference type="ARBA" id="ARBA00038493"/>
    </source>
</evidence>
<evidence type="ECO:0000256" key="2">
    <source>
        <dbReference type="ARBA" id="ARBA00023016"/>
    </source>
</evidence>
<sequence length="244" mass="26476">MSLPRRAIITITSAHASLMPGEDGKPAHTTGVFIGEALHPYNVFTAAGFEVDIVSEEGRWSEDWLSLQPGFLSEEERRQYDDKTSEFRKKLDLNLKPGDVDAEKYGIFFASAGHAALIDYPTASGLKKIASSIWERGGVVSAVCHGAAIFPGIIDSATGKSIIAGRTITGFTTEGEDVMKVTDVLRSWGKPLVDEWAEQLGAKYDRPDDVWGDFHVTDGRIVTGTNPQSATSTAKEVVKVFEAL</sequence>
<dbReference type="AlphaFoldDB" id="A0A6A6TI79"/>
<organism evidence="7 8">
    <name type="scientific">Lophiostoma macrostomum CBS 122681</name>
    <dbReference type="NCBI Taxonomy" id="1314788"/>
    <lineage>
        <taxon>Eukaryota</taxon>
        <taxon>Fungi</taxon>
        <taxon>Dikarya</taxon>
        <taxon>Ascomycota</taxon>
        <taxon>Pezizomycotina</taxon>
        <taxon>Dothideomycetes</taxon>
        <taxon>Pleosporomycetidae</taxon>
        <taxon>Pleosporales</taxon>
        <taxon>Lophiostomataceae</taxon>
        <taxon>Lophiostoma</taxon>
    </lineage>
</organism>
<dbReference type="PANTHER" id="PTHR48094:SF11">
    <property type="entry name" value="GLUTATHIONE-INDEPENDENT GLYOXALASE HSP31-RELATED"/>
    <property type="match status" value="1"/>
</dbReference>
<feature type="domain" description="DJ-1/PfpI" evidence="6">
    <location>
        <begin position="36"/>
        <end position="239"/>
    </location>
</feature>
<keyword evidence="8" id="KW-1185">Reference proteome</keyword>
<dbReference type="GO" id="GO:0019172">
    <property type="term" value="F:glyoxalase III activity"/>
    <property type="evidence" value="ECO:0007669"/>
    <property type="project" value="UniProtKB-EC"/>
</dbReference>
<dbReference type="InterPro" id="IPR029062">
    <property type="entry name" value="Class_I_gatase-like"/>
</dbReference>
<dbReference type="InterPro" id="IPR050325">
    <property type="entry name" value="Prot/Nucl_acid_deglycase"/>
</dbReference>
<proteinExistence type="inferred from homology"/>
<gene>
    <name evidence="7" type="ORF">K491DRAFT_650793</name>
</gene>
<dbReference type="GO" id="GO:0005737">
    <property type="term" value="C:cytoplasm"/>
    <property type="evidence" value="ECO:0007669"/>
    <property type="project" value="TreeGrafter"/>
</dbReference>
<keyword evidence="2" id="KW-0346">Stress response</keyword>
<dbReference type="Proteomes" id="UP000799324">
    <property type="component" value="Unassembled WGS sequence"/>
</dbReference>
<evidence type="ECO:0000313" key="7">
    <source>
        <dbReference type="EMBL" id="KAF2659719.1"/>
    </source>
</evidence>
<dbReference type="Pfam" id="PF01965">
    <property type="entry name" value="DJ-1_PfpI"/>
    <property type="match status" value="1"/>
</dbReference>
<keyword evidence="7" id="KW-0315">Glutamine amidotransferase</keyword>
<dbReference type="GO" id="GO:0019243">
    <property type="term" value="P:methylglyoxal catabolic process to D-lactate via S-lactoyl-glutathione"/>
    <property type="evidence" value="ECO:0007669"/>
    <property type="project" value="TreeGrafter"/>
</dbReference>
<dbReference type="EC" id="4.2.1.130" evidence="1"/>
<evidence type="ECO:0000259" key="6">
    <source>
        <dbReference type="Pfam" id="PF01965"/>
    </source>
</evidence>
<protein>
    <recommendedName>
        <fullName evidence="1">D-lactate dehydratase</fullName>
        <ecNumber evidence="1">4.2.1.130</ecNumber>
    </recommendedName>
</protein>
<comment type="similarity">
    <text evidence="4">Belongs to the peptidase C56 family. HSP31-like subfamily.</text>
</comment>
<dbReference type="GO" id="GO:0016740">
    <property type="term" value="F:transferase activity"/>
    <property type="evidence" value="ECO:0007669"/>
    <property type="project" value="UniProtKB-KW"/>
</dbReference>
<accession>A0A6A6TI79</accession>